<dbReference type="PANTHER" id="PTHR22722">
    <property type="entry name" value="LOW-DENSITY LIPOPROTEIN RECEPTOR-RELATED PROTEIN 2-RELATED"/>
    <property type="match status" value="1"/>
</dbReference>
<keyword evidence="7 10" id="KW-1015">Disulfide bond</keyword>
<dbReference type="GeneTree" id="ENSGT00940000154819"/>
<keyword evidence="8" id="KW-0675">Receptor</keyword>
<dbReference type="GO" id="GO:0042562">
    <property type="term" value="F:hormone binding"/>
    <property type="evidence" value="ECO:0007669"/>
    <property type="project" value="TreeGrafter"/>
</dbReference>
<reference evidence="12" key="5">
    <citation type="submission" date="2025-09" db="UniProtKB">
        <authorList>
            <consortium name="Ensembl"/>
        </authorList>
    </citation>
    <scope>IDENTIFICATION</scope>
</reference>
<reference evidence="13" key="3">
    <citation type="journal article" date="2014" name="Nature">
        <title>Elephant shark genome provides unique insights into gnathostome evolution.</title>
        <authorList>
            <consortium name="International Elephant Shark Genome Sequencing Consortium"/>
            <person name="Venkatesh B."/>
            <person name="Lee A.P."/>
            <person name="Ravi V."/>
            <person name="Maurya A.K."/>
            <person name="Lian M.M."/>
            <person name="Swann J.B."/>
            <person name="Ohta Y."/>
            <person name="Flajnik M.F."/>
            <person name="Sutoh Y."/>
            <person name="Kasahara M."/>
            <person name="Hoon S."/>
            <person name="Gangu V."/>
            <person name="Roy S.W."/>
            <person name="Irimia M."/>
            <person name="Korzh V."/>
            <person name="Kondrychyn I."/>
            <person name="Lim Z.W."/>
            <person name="Tay B.H."/>
            <person name="Tohari S."/>
            <person name="Kong K.W."/>
            <person name="Ho S."/>
            <person name="Lorente-Galdos B."/>
            <person name="Quilez J."/>
            <person name="Marques-Bonet T."/>
            <person name="Raney B.J."/>
            <person name="Ingham P.W."/>
            <person name="Tay A."/>
            <person name="Hillier L.W."/>
            <person name="Minx P."/>
            <person name="Boehm T."/>
            <person name="Wilson R.K."/>
            <person name="Brenner S."/>
            <person name="Warren W.C."/>
        </authorList>
    </citation>
    <scope>NUCLEOTIDE SEQUENCE [LARGE SCALE GENOMIC DNA]</scope>
</reference>
<feature type="disulfide bond" evidence="10">
    <location>
        <begin position="95"/>
        <end position="107"/>
    </location>
</feature>
<dbReference type="PROSITE" id="PS01209">
    <property type="entry name" value="LDLRA_1"/>
    <property type="match status" value="2"/>
</dbReference>
<reference evidence="12" key="4">
    <citation type="submission" date="2025-08" db="UniProtKB">
        <authorList>
            <consortium name="Ensembl"/>
        </authorList>
    </citation>
    <scope>IDENTIFICATION</scope>
</reference>
<feature type="chain" id="PRO_5021210752" evidence="11">
    <location>
        <begin position="25"/>
        <end position="271"/>
    </location>
</feature>
<reference evidence="13" key="2">
    <citation type="journal article" date="2007" name="PLoS Biol.">
        <title>Survey sequencing and comparative analysis of the elephant shark (Callorhinchus milii) genome.</title>
        <authorList>
            <person name="Venkatesh B."/>
            <person name="Kirkness E.F."/>
            <person name="Loh Y.H."/>
            <person name="Halpern A.L."/>
            <person name="Lee A.P."/>
            <person name="Johnson J."/>
            <person name="Dandona N."/>
            <person name="Viswanathan L.D."/>
            <person name="Tay A."/>
            <person name="Venter J.C."/>
            <person name="Strausberg R.L."/>
            <person name="Brenner S."/>
        </authorList>
    </citation>
    <scope>NUCLEOTIDE SEQUENCE [LARGE SCALE GENOMIC DNA]</scope>
</reference>
<dbReference type="GO" id="GO:0016324">
    <property type="term" value="C:apical plasma membrane"/>
    <property type="evidence" value="ECO:0007669"/>
    <property type="project" value="TreeGrafter"/>
</dbReference>
<feature type="signal peptide" evidence="11">
    <location>
        <begin position="1"/>
        <end position="24"/>
    </location>
</feature>
<evidence type="ECO:0000256" key="11">
    <source>
        <dbReference type="SAM" id="SignalP"/>
    </source>
</evidence>
<dbReference type="AlphaFoldDB" id="A0A4W3GZT2"/>
<feature type="disulfide bond" evidence="10">
    <location>
        <begin position="148"/>
        <end position="166"/>
    </location>
</feature>
<dbReference type="FunFam" id="4.10.400.10:FF:000046">
    <property type="entry name" value="Very low density lipoprotein receptor"/>
    <property type="match status" value="1"/>
</dbReference>
<dbReference type="Proteomes" id="UP000314986">
    <property type="component" value="Unassembled WGS sequence"/>
</dbReference>
<feature type="disulfide bond" evidence="10">
    <location>
        <begin position="102"/>
        <end position="120"/>
    </location>
</feature>
<dbReference type="FunFam" id="4.10.400.10:FF:000034">
    <property type="entry name" value="Low-density lipoprotein receptor-related protein 2"/>
    <property type="match status" value="1"/>
</dbReference>
<dbReference type="InterPro" id="IPR002172">
    <property type="entry name" value="LDrepeatLR_classA_rpt"/>
</dbReference>
<feature type="disulfide bond" evidence="10">
    <location>
        <begin position="199"/>
        <end position="214"/>
    </location>
</feature>
<accession>A0A4W3GZT2</accession>
<evidence type="ECO:0000256" key="3">
    <source>
        <dbReference type="ARBA" id="ARBA00022729"/>
    </source>
</evidence>
<evidence type="ECO:0000256" key="1">
    <source>
        <dbReference type="ARBA" id="ARBA00004167"/>
    </source>
</evidence>
<evidence type="ECO:0000313" key="12">
    <source>
        <dbReference type="Ensembl" id="ENSCMIP00000008580.1"/>
    </source>
</evidence>
<dbReference type="Gene3D" id="4.10.400.10">
    <property type="entry name" value="Low-density Lipoprotein Receptor"/>
    <property type="match status" value="5"/>
</dbReference>
<proteinExistence type="predicted"/>
<evidence type="ECO:0000256" key="7">
    <source>
        <dbReference type="ARBA" id="ARBA00023157"/>
    </source>
</evidence>
<feature type="disulfide bond" evidence="10">
    <location>
        <begin position="180"/>
        <end position="192"/>
    </location>
</feature>
<dbReference type="FunFam" id="4.10.400.10:FF:000065">
    <property type="entry name" value="Transmembrane protease serine 7"/>
    <property type="match status" value="1"/>
</dbReference>
<keyword evidence="5" id="KW-1133">Transmembrane helix</keyword>
<keyword evidence="2" id="KW-0812">Transmembrane</keyword>
<keyword evidence="3 11" id="KW-0732">Signal</keyword>
<sequence>CQRPRCEPIRRALVLLMLSWRKLALVQDLMSDFTSVCALNETFSENLNFIFINVEHNSLEFTCSSGRCVSQTFVCNGEDDCGDGSDEQGCRTPICGPHEFQCKNSECIPLTWVCDNNADCTDRSDESRDSCGHTLPPPVTCSPSEMPCDSGECIHRLWYCDGGIDCKDGSDEANCSVQTCRPDQFRCGDGSCIPESWECNKMMNCIDGSDEVNCTKEVPTCTGPTDFKCQSGECIQIHQVCNRYLDCKDWSDEPFKSCRKCLGSATDVHLV</sequence>
<keyword evidence="6" id="KW-0472">Membrane</keyword>
<evidence type="ECO:0000256" key="4">
    <source>
        <dbReference type="ARBA" id="ARBA00022737"/>
    </source>
</evidence>
<feature type="disulfide bond" evidence="10">
    <location>
        <begin position="187"/>
        <end position="205"/>
    </location>
</feature>
<evidence type="ECO:0000313" key="13">
    <source>
        <dbReference type="Proteomes" id="UP000314986"/>
    </source>
</evidence>
<feature type="disulfide bond" evidence="10">
    <location>
        <begin position="229"/>
        <end position="247"/>
    </location>
</feature>
<dbReference type="PRINTS" id="PR00261">
    <property type="entry name" value="LDLRECEPTOR"/>
</dbReference>
<dbReference type="SUPFAM" id="SSF57424">
    <property type="entry name" value="LDL receptor-like module"/>
    <property type="match status" value="5"/>
</dbReference>
<dbReference type="CDD" id="cd00112">
    <property type="entry name" value="LDLa"/>
    <property type="match status" value="5"/>
</dbReference>
<evidence type="ECO:0000256" key="5">
    <source>
        <dbReference type="ARBA" id="ARBA00022989"/>
    </source>
</evidence>
<comment type="subcellular location">
    <subcellularLocation>
        <location evidence="1">Membrane</location>
        <topology evidence="1">Single-pass membrane protein</topology>
    </subcellularLocation>
</comment>
<dbReference type="Pfam" id="PF00057">
    <property type="entry name" value="Ldl_recept_a"/>
    <property type="match status" value="5"/>
</dbReference>
<dbReference type="PANTHER" id="PTHR22722:SF15">
    <property type="entry name" value="LOW-DENSITY LIPOPROTEIN RECEPTOR-RELATED"/>
    <property type="match status" value="1"/>
</dbReference>
<evidence type="ECO:0000256" key="10">
    <source>
        <dbReference type="PROSITE-ProRule" id="PRU00124"/>
    </source>
</evidence>
<evidence type="ECO:0000256" key="6">
    <source>
        <dbReference type="ARBA" id="ARBA00023136"/>
    </source>
</evidence>
<dbReference type="InterPro" id="IPR036055">
    <property type="entry name" value="LDL_receptor-like_sf"/>
</dbReference>
<reference evidence="13" key="1">
    <citation type="journal article" date="2006" name="Science">
        <title>Ancient noncoding elements conserved in the human genome.</title>
        <authorList>
            <person name="Venkatesh B."/>
            <person name="Kirkness E.F."/>
            <person name="Loh Y.H."/>
            <person name="Halpern A.L."/>
            <person name="Lee A.P."/>
            <person name="Johnson J."/>
            <person name="Dandona N."/>
            <person name="Viswanathan L.D."/>
            <person name="Tay A."/>
            <person name="Venter J.C."/>
            <person name="Strausberg R.L."/>
            <person name="Brenner S."/>
        </authorList>
    </citation>
    <scope>NUCLEOTIDE SEQUENCE [LARGE SCALE GENOMIC DNA]</scope>
</reference>
<dbReference type="Ensembl" id="ENSCMIT00000008821.1">
    <property type="protein sequence ID" value="ENSCMIP00000008580.1"/>
    <property type="gene ID" value="ENSCMIG00000004597.1"/>
</dbReference>
<feature type="disulfide bond" evidence="10">
    <location>
        <begin position="160"/>
        <end position="175"/>
    </location>
</feature>
<feature type="disulfide bond" evidence="10">
    <location>
        <begin position="141"/>
        <end position="153"/>
    </location>
</feature>
<protein>
    <submittedName>
        <fullName evidence="12">Uncharacterized protein</fullName>
    </submittedName>
</protein>
<feature type="disulfide bond" evidence="10">
    <location>
        <begin position="63"/>
        <end position="81"/>
    </location>
</feature>
<comment type="caution">
    <text evidence="10">Lacks conserved residue(s) required for the propagation of feature annotation.</text>
</comment>
<evidence type="ECO:0000256" key="8">
    <source>
        <dbReference type="ARBA" id="ARBA00023170"/>
    </source>
</evidence>
<keyword evidence="4" id="KW-0677">Repeat</keyword>
<feature type="disulfide bond" evidence="10">
    <location>
        <begin position="75"/>
        <end position="90"/>
    </location>
</feature>
<dbReference type="InterPro" id="IPR023415">
    <property type="entry name" value="LDLR_class-A_CS"/>
</dbReference>
<dbReference type="FunFam" id="4.10.400.10:FF:000113">
    <property type="entry name" value="Low-density lipoprotein receptor-related protein 8"/>
    <property type="match status" value="1"/>
</dbReference>
<organism evidence="12 13">
    <name type="scientific">Callorhinchus milii</name>
    <name type="common">Ghost shark</name>
    <dbReference type="NCBI Taxonomy" id="7868"/>
    <lineage>
        <taxon>Eukaryota</taxon>
        <taxon>Metazoa</taxon>
        <taxon>Chordata</taxon>
        <taxon>Craniata</taxon>
        <taxon>Vertebrata</taxon>
        <taxon>Chondrichthyes</taxon>
        <taxon>Holocephali</taxon>
        <taxon>Chimaeriformes</taxon>
        <taxon>Callorhinchidae</taxon>
        <taxon>Callorhinchus</taxon>
    </lineage>
</organism>
<dbReference type="GO" id="GO:0006898">
    <property type="term" value="P:receptor-mediated endocytosis"/>
    <property type="evidence" value="ECO:0007669"/>
    <property type="project" value="TreeGrafter"/>
</dbReference>
<name>A0A4W3GZT2_CALMI</name>
<keyword evidence="13" id="KW-1185">Reference proteome</keyword>
<dbReference type="PROSITE" id="PS50068">
    <property type="entry name" value="LDLRA_2"/>
    <property type="match status" value="5"/>
</dbReference>
<keyword evidence="9" id="KW-0325">Glycoprotein</keyword>
<evidence type="ECO:0000256" key="9">
    <source>
        <dbReference type="ARBA" id="ARBA00023180"/>
    </source>
</evidence>
<evidence type="ECO:0000256" key="2">
    <source>
        <dbReference type="ARBA" id="ARBA00022692"/>
    </source>
</evidence>
<dbReference type="OMA" id="DEDICAH"/>
<dbReference type="InterPro" id="IPR051221">
    <property type="entry name" value="LDLR-related"/>
</dbReference>
<dbReference type="GO" id="GO:0043235">
    <property type="term" value="C:receptor complex"/>
    <property type="evidence" value="ECO:0007669"/>
    <property type="project" value="TreeGrafter"/>
</dbReference>
<dbReference type="SMART" id="SM00192">
    <property type="entry name" value="LDLa"/>
    <property type="match status" value="5"/>
</dbReference>